<dbReference type="Proteomes" id="UP000322159">
    <property type="component" value="Chromosome"/>
</dbReference>
<evidence type="ECO:0000313" key="3">
    <source>
        <dbReference type="EMBL" id="QEO09925.1"/>
    </source>
</evidence>
<evidence type="ECO:0000256" key="1">
    <source>
        <dbReference type="ARBA" id="ARBA00009580"/>
    </source>
</evidence>
<name>A0A5C1Y9G5_9MICO</name>
<dbReference type="InterPro" id="IPR016130">
    <property type="entry name" value="Tyr_Pase_AS"/>
</dbReference>
<dbReference type="RefSeq" id="WP_149325343.1">
    <property type="nucleotide sequence ID" value="NZ_CP043504.1"/>
</dbReference>
<organism evidence="3 4">
    <name type="scientific">Protaetiibacter larvae</name>
    <dbReference type="NCBI Taxonomy" id="2592654"/>
    <lineage>
        <taxon>Bacteria</taxon>
        <taxon>Bacillati</taxon>
        <taxon>Actinomycetota</taxon>
        <taxon>Actinomycetes</taxon>
        <taxon>Micrococcales</taxon>
        <taxon>Microbacteriaceae</taxon>
        <taxon>Protaetiibacter</taxon>
    </lineage>
</organism>
<gene>
    <name evidence="3" type="ORF">FLP23_07860</name>
</gene>
<evidence type="ECO:0000259" key="2">
    <source>
        <dbReference type="PROSITE" id="PS50056"/>
    </source>
</evidence>
<dbReference type="KEGG" id="lyk:FLP23_07860"/>
<dbReference type="PROSITE" id="PS00383">
    <property type="entry name" value="TYR_PHOSPHATASE_1"/>
    <property type="match status" value="1"/>
</dbReference>
<dbReference type="InterPro" id="IPR029021">
    <property type="entry name" value="Prot-tyrosine_phosphatase-like"/>
</dbReference>
<dbReference type="PANTHER" id="PTHR31126">
    <property type="entry name" value="TYROSINE-PROTEIN PHOSPHATASE"/>
    <property type="match status" value="1"/>
</dbReference>
<protein>
    <submittedName>
        <fullName evidence="3">Tyrosine-protein phosphatase</fullName>
    </submittedName>
</protein>
<dbReference type="InterPro" id="IPR026893">
    <property type="entry name" value="Tyr/Ser_Pase_IphP-type"/>
</dbReference>
<sequence>MSLDPTPHGTRIELPGTYNFRPVAPGLIREARLYRSDSLHRLAPAGRRALAELDVRLVIDLRSDFDRRFGGRDRLRGVGAEYRAIPIHGAGRGTDPSTLTIRSVYRSILENHRAQLGETIRAVADADGAVVVHCTAGKDRTGLVVALILRALDVEPERVVADYALSEGNLAGEWSEAMLRRVARYRPTIGDELRELLTGSPAPALLDTFAWIDAEHGSVQGYLETAGVDAGVVDRLHRRLDR</sequence>
<dbReference type="EMBL" id="CP043504">
    <property type="protein sequence ID" value="QEO09925.1"/>
    <property type="molecule type" value="Genomic_DNA"/>
</dbReference>
<reference evidence="3 4" key="1">
    <citation type="submission" date="2019-09" db="EMBL/GenBank/DDBJ databases">
        <title>Genome sequencing of strain KACC 19322.</title>
        <authorList>
            <person name="Heo J."/>
            <person name="Kim S.-J."/>
            <person name="Kim J.-S."/>
            <person name="Hong S.-B."/>
            <person name="Kwon S.-W."/>
        </authorList>
    </citation>
    <scope>NUCLEOTIDE SEQUENCE [LARGE SCALE GENOMIC DNA]</scope>
    <source>
        <strain evidence="3 4">KACC 19322</strain>
    </source>
</reference>
<dbReference type="AlphaFoldDB" id="A0A5C1Y9G5"/>
<comment type="similarity">
    <text evidence="1">Belongs to the protein-tyrosine phosphatase family.</text>
</comment>
<dbReference type="PROSITE" id="PS50056">
    <property type="entry name" value="TYR_PHOSPHATASE_2"/>
    <property type="match status" value="1"/>
</dbReference>
<evidence type="ECO:0000313" key="4">
    <source>
        <dbReference type="Proteomes" id="UP000322159"/>
    </source>
</evidence>
<dbReference type="PANTHER" id="PTHR31126:SF1">
    <property type="entry name" value="TYROSINE SPECIFIC PROTEIN PHOSPHATASES DOMAIN-CONTAINING PROTEIN"/>
    <property type="match status" value="1"/>
</dbReference>
<dbReference type="SUPFAM" id="SSF52799">
    <property type="entry name" value="(Phosphotyrosine protein) phosphatases II"/>
    <property type="match status" value="1"/>
</dbReference>
<accession>A0A5C1Y9G5</accession>
<proteinExistence type="inferred from homology"/>
<feature type="domain" description="Tyrosine specific protein phosphatases" evidence="2">
    <location>
        <begin position="114"/>
        <end position="160"/>
    </location>
</feature>
<dbReference type="GO" id="GO:0004721">
    <property type="term" value="F:phosphoprotein phosphatase activity"/>
    <property type="evidence" value="ECO:0007669"/>
    <property type="project" value="InterPro"/>
</dbReference>
<dbReference type="Gene3D" id="3.90.190.10">
    <property type="entry name" value="Protein tyrosine phosphatase superfamily"/>
    <property type="match status" value="1"/>
</dbReference>
<dbReference type="OrthoDB" id="1188001at2"/>
<dbReference type="InterPro" id="IPR000387">
    <property type="entry name" value="Tyr_Pase_dom"/>
</dbReference>
<keyword evidence="4" id="KW-1185">Reference proteome</keyword>
<dbReference type="Pfam" id="PF13350">
    <property type="entry name" value="Y_phosphatase3"/>
    <property type="match status" value="1"/>
</dbReference>